<dbReference type="EMBL" id="CM042881">
    <property type="protein sequence ID" value="KAI4384539.1"/>
    <property type="molecule type" value="Genomic_DNA"/>
</dbReference>
<accession>A0ACB9S095</accession>
<sequence>MRRKMATGKSRWKLKKTGIRFTQGEASFGVFDGHGGASAANFAAEHLHTNIREKLAWDDSNVQKAVRDAYLKTEEEFASRNCDDGARSGTCCVSALVFKGSLIVSNVGDCRAVVSGDGVTKTLTTDHLPSVTSEKERIVTNVSTCAQNRPHDCGHYINTQYTNKHAHFVSQGGYVDCYHGIWRIQGSFAVSRSIGDRHLKQWVIAEPDTRILPISLGPEFLILASDGLWDKVSDQEAVDVARPLPVGKAESHANYRLHDHLMEIPVNLALD</sequence>
<dbReference type="Proteomes" id="UP001057402">
    <property type="component" value="Chromosome 2"/>
</dbReference>
<reference evidence="2" key="1">
    <citation type="journal article" date="2023" name="Front. Plant Sci.">
        <title>Chromosomal-level genome assembly of Melastoma candidum provides insights into trichome evolution.</title>
        <authorList>
            <person name="Zhong Y."/>
            <person name="Wu W."/>
            <person name="Sun C."/>
            <person name="Zou P."/>
            <person name="Liu Y."/>
            <person name="Dai S."/>
            <person name="Zhou R."/>
        </authorList>
    </citation>
    <scope>NUCLEOTIDE SEQUENCE [LARGE SCALE GENOMIC DNA]</scope>
</reference>
<organism evidence="1 2">
    <name type="scientific">Melastoma candidum</name>
    <dbReference type="NCBI Taxonomy" id="119954"/>
    <lineage>
        <taxon>Eukaryota</taxon>
        <taxon>Viridiplantae</taxon>
        <taxon>Streptophyta</taxon>
        <taxon>Embryophyta</taxon>
        <taxon>Tracheophyta</taxon>
        <taxon>Spermatophyta</taxon>
        <taxon>Magnoliopsida</taxon>
        <taxon>eudicotyledons</taxon>
        <taxon>Gunneridae</taxon>
        <taxon>Pentapetalae</taxon>
        <taxon>rosids</taxon>
        <taxon>malvids</taxon>
        <taxon>Myrtales</taxon>
        <taxon>Melastomataceae</taxon>
        <taxon>Melastomatoideae</taxon>
        <taxon>Melastomateae</taxon>
        <taxon>Melastoma</taxon>
    </lineage>
</organism>
<evidence type="ECO:0000313" key="2">
    <source>
        <dbReference type="Proteomes" id="UP001057402"/>
    </source>
</evidence>
<evidence type="ECO:0000313" key="1">
    <source>
        <dbReference type="EMBL" id="KAI4384539.1"/>
    </source>
</evidence>
<comment type="caution">
    <text evidence="1">The sequence shown here is derived from an EMBL/GenBank/DDBJ whole genome shotgun (WGS) entry which is preliminary data.</text>
</comment>
<name>A0ACB9S095_9MYRT</name>
<gene>
    <name evidence="1" type="ORF">MLD38_002680</name>
</gene>
<keyword evidence="2" id="KW-1185">Reference proteome</keyword>
<protein>
    <submittedName>
        <fullName evidence="1">Uncharacterized protein</fullName>
    </submittedName>
</protein>
<proteinExistence type="predicted"/>